<feature type="compositionally biased region" description="Basic residues" evidence="1">
    <location>
        <begin position="13"/>
        <end position="22"/>
    </location>
</feature>
<evidence type="ECO:0000313" key="3">
    <source>
        <dbReference type="EMBL" id="KAJ3651152.1"/>
    </source>
</evidence>
<evidence type="ECO:0000256" key="2">
    <source>
        <dbReference type="SAM" id="Phobius"/>
    </source>
</evidence>
<feature type="region of interest" description="Disordered" evidence="1">
    <location>
        <begin position="53"/>
        <end position="83"/>
    </location>
</feature>
<gene>
    <name evidence="3" type="ORF">Zmor_017208</name>
</gene>
<dbReference type="AlphaFoldDB" id="A0AA38I8E8"/>
<keyword evidence="2" id="KW-1133">Transmembrane helix</keyword>
<reference evidence="3" key="1">
    <citation type="journal article" date="2023" name="G3 (Bethesda)">
        <title>Whole genome assemblies of Zophobas morio and Tenebrio molitor.</title>
        <authorList>
            <person name="Kaur S."/>
            <person name="Stinson S.A."/>
            <person name="diCenzo G.C."/>
        </authorList>
    </citation>
    <scope>NUCLEOTIDE SEQUENCE</scope>
    <source>
        <strain evidence="3">QUZm001</strain>
    </source>
</reference>
<feature type="transmembrane region" description="Helical" evidence="2">
    <location>
        <begin position="96"/>
        <end position="114"/>
    </location>
</feature>
<evidence type="ECO:0000313" key="4">
    <source>
        <dbReference type="Proteomes" id="UP001168821"/>
    </source>
</evidence>
<dbReference type="Proteomes" id="UP001168821">
    <property type="component" value="Unassembled WGS sequence"/>
</dbReference>
<proteinExistence type="predicted"/>
<evidence type="ECO:0000256" key="1">
    <source>
        <dbReference type="SAM" id="MobiDB-lite"/>
    </source>
</evidence>
<keyword evidence="2" id="KW-0472">Membrane</keyword>
<feature type="region of interest" description="Disordered" evidence="1">
    <location>
        <begin position="1"/>
        <end position="22"/>
    </location>
</feature>
<feature type="compositionally biased region" description="Polar residues" evidence="1">
    <location>
        <begin position="1"/>
        <end position="12"/>
    </location>
</feature>
<organism evidence="3 4">
    <name type="scientific">Zophobas morio</name>
    <dbReference type="NCBI Taxonomy" id="2755281"/>
    <lineage>
        <taxon>Eukaryota</taxon>
        <taxon>Metazoa</taxon>
        <taxon>Ecdysozoa</taxon>
        <taxon>Arthropoda</taxon>
        <taxon>Hexapoda</taxon>
        <taxon>Insecta</taxon>
        <taxon>Pterygota</taxon>
        <taxon>Neoptera</taxon>
        <taxon>Endopterygota</taxon>
        <taxon>Coleoptera</taxon>
        <taxon>Polyphaga</taxon>
        <taxon>Cucujiformia</taxon>
        <taxon>Tenebrionidae</taxon>
        <taxon>Zophobas</taxon>
    </lineage>
</organism>
<keyword evidence="4" id="KW-1185">Reference proteome</keyword>
<accession>A0AA38I8E8</accession>
<protein>
    <submittedName>
        <fullName evidence="3">Uncharacterized protein</fullName>
    </submittedName>
</protein>
<feature type="compositionally biased region" description="Basic and acidic residues" evidence="1">
    <location>
        <begin position="53"/>
        <end position="66"/>
    </location>
</feature>
<keyword evidence="2" id="KW-0812">Transmembrane</keyword>
<comment type="caution">
    <text evidence="3">The sequence shown here is derived from an EMBL/GenBank/DDBJ whole genome shotgun (WGS) entry which is preliminary data.</text>
</comment>
<name>A0AA38I8E8_9CUCU</name>
<sequence length="116" mass="13201">MTGATFRTCTQRPNRKSHEKPKTPRRLACECALIIIAPINKRLCNTTKDFVTDRHGEEEKEEKIDRTGSAALPEEGAGRRGKGKNYNSTYARAVRMIQWLDCVCFFSVAFLLFFQG</sequence>
<dbReference type="EMBL" id="JALNTZ010000005">
    <property type="protein sequence ID" value="KAJ3651152.1"/>
    <property type="molecule type" value="Genomic_DNA"/>
</dbReference>